<dbReference type="RefSeq" id="WP_096895317.1">
    <property type="nucleotide sequence ID" value="NZ_BAOS01000028.1"/>
</dbReference>
<keyword evidence="4 7" id="KW-0501">Molybdenum cofactor biosynthesis</keyword>
<reference evidence="10" key="1">
    <citation type="journal article" date="2017" name="Environ. Microbiol. Rep.">
        <title>Genetic Diversity of Marine Anaerobic Ammonium-Oxidizing Bacteria as Revealed by Genomic and Proteomic Analyses of 'Candidatus Scalindua japonica'.</title>
        <authorList>
            <person name="Oshiki M."/>
            <person name="Mizuto K."/>
            <person name="Kimura Z."/>
            <person name="Kindaichi T."/>
            <person name="Satoh H."/>
            <person name="Okabe S."/>
        </authorList>
    </citation>
    <scope>NUCLEOTIDE SEQUENCE [LARGE SCALE GENOMIC DNA]</scope>
    <source>
        <strain evidence="10">husup-a2</strain>
    </source>
</reference>
<evidence type="ECO:0000313" key="9">
    <source>
        <dbReference type="EMBL" id="GAX61944.1"/>
    </source>
</evidence>
<dbReference type="PANTHER" id="PTHR43764:SF1">
    <property type="entry name" value="MOLYBDOPTERIN MOLYBDOTRANSFERASE"/>
    <property type="match status" value="1"/>
</dbReference>
<dbReference type="GO" id="GO:0006777">
    <property type="term" value="P:Mo-molybdopterin cofactor biosynthetic process"/>
    <property type="evidence" value="ECO:0007669"/>
    <property type="project" value="UniProtKB-UniRule"/>
</dbReference>
<comment type="function">
    <text evidence="6">Catalyzes the adenylation of molybdopterin as part of the biosynthesis of the molybdenum-cofactor.</text>
</comment>
<comment type="pathway">
    <text evidence="1 7">Cofactor biosynthesis; molybdopterin biosynthesis.</text>
</comment>
<feature type="domain" description="MoaB/Mog" evidence="8">
    <location>
        <begin position="5"/>
        <end position="147"/>
    </location>
</feature>
<comment type="similarity">
    <text evidence="2 7">Belongs to the MoaB/Mog family.</text>
</comment>
<dbReference type="Gene3D" id="3.40.980.10">
    <property type="entry name" value="MoaB/Mog-like domain"/>
    <property type="match status" value="1"/>
</dbReference>
<keyword evidence="10" id="KW-1185">Reference proteome</keyword>
<evidence type="ECO:0000256" key="6">
    <source>
        <dbReference type="ARBA" id="ARBA00058212"/>
    </source>
</evidence>
<dbReference type="InterPro" id="IPR001453">
    <property type="entry name" value="MoaB/Mog_dom"/>
</dbReference>
<dbReference type="InterPro" id="IPR051920">
    <property type="entry name" value="MPT_Adenylyltrnsfr/MoaC-Rel"/>
</dbReference>
<dbReference type="InterPro" id="IPR008284">
    <property type="entry name" value="MoCF_biosynth_CS"/>
</dbReference>
<evidence type="ECO:0000313" key="10">
    <source>
        <dbReference type="Proteomes" id="UP000218542"/>
    </source>
</evidence>
<evidence type="ECO:0000259" key="8">
    <source>
        <dbReference type="SMART" id="SM00852"/>
    </source>
</evidence>
<comment type="function">
    <text evidence="7">May be involved in the biosynthesis of molybdopterin.</text>
</comment>
<comment type="catalytic activity">
    <reaction evidence="5">
        <text>molybdopterin + ATP + H(+) = adenylyl-molybdopterin + diphosphate</text>
        <dbReference type="Rhea" id="RHEA:31331"/>
        <dbReference type="ChEBI" id="CHEBI:15378"/>
        <dbReference type="ChEBI" id="CHEBI:30616"/>
        <dbReference type="ChEBI" id="CHEBI:33019"/>
        <dbReference type="ChEBI" id="CHEBI:58698"/>
        <dbReference type="ChEBI" id="CHEBI:62727"/>
        <dbReference type="EC" id="2.7.7.75"/>
    </reaction>
</comment>
<dbReference type="EMBL" id="BAOS01000028">
    <property type="protein sequence ID" value="GAX61944.1"/>
    <property type="molecule type" value="Genomic_DNA"/>
</dbReference>
<name>A0A286U1D2_9BACT</name>
<dbReference type="CDD" id="cd00886">
    <property type="entry name" value="MogA_MoaB"/>
    <property type="match status" value="1"/>
</dbReference>
<dbReference type="SMART" id="SM00852">
    <property type="entry name" value="MoCF_biosynth"/>
    <property type="match status" value="1"/>
</dbReference>
<evidence type="ECO:0000256" key="2">
    <source>
        <dbReference type="ARBA" id="ARBA00006112"/>
    </source>
</evidence>
<evidence type="ECO:0000256" key="5">
    <source>
        <dbReference type="ARBA" id="ARBA00051131"/>
    </source>
</evidence>
<gene>
    <name evidence="9" type="ORF">SCALIN_C28_0146</name>
</gene>
<dbReference type="Pfam" id="PF00994">
    <property type="entry name" value="MoCF_biosynth"/>
    <property type="match status" value="1"/>
</dbReference>
<organism evidence="9 10">
    <name type="scientific">Candidatus Scalindua japonica</name>
    <dbReference type="NCBI Taxonomy" id="1284222"/>
    <lineage>
        <taxon>Bacteria</taxon>
        <taxon>Pseudomonadati</taxon>
        <taxon>Planctomycetota</taxon>
        <taxon>Candidatus Brocadiia</taxon>
        <taxon>Candidatus Brocadiales</taxon>
        <taxon>Candidatus Scalinduaceae</taxon>
        <taxon>Candidatus Scalindua</taxon>
    </lineage>
</organism>
<evidence type="ECO:0000256" key="1">
    <source>
        <dbReference type="ARBA" id="ARBA00005046"/>
    </source>
</evidence>
<dbReference type="PROSITE" id="PS01078">
    <property type="entry name" value="MOCF_BIOSYNTHESIS_1"/>
    <property type="match status" value="1"/>
</dbReference>
<dbReference type="OrthoDB" id="9784492at2"/>
<dbReference type="PIRSF" id="PIRSF006443">
    <property type="entry name" value="MoaB"/>
    <property type="match status" value="1"/>
</dbReference>
<dbReference type="GO" id="GO:0061598">
    <property type="term" value="F:molybdopterin adenylyltransferase activity"/>
    <property type="evidence" value="ECO:0007669"/>
    <property type="project" value="UniProtKB-EC"/>
</dbReference>
<dbReference type="SUPFAM" id="SSF53218">
    <property type="entry name" value="Molybdenum cofactor biosynthesis proteins"/>
    <property type="match status" value="1"/>
</dbReference>
<dbReference type="UniPathway" id="UPA00344"/>
<dbReference type="NCBIfam" id="TIGR00177">
    <property type="entry name" value="molyb_syn"/>
    <property type="match status" value="1"/>
</dbReference>
<evidence type="ECO:0000256" key="3">
    <source>
        <dbReference type="ARBA" id="ARBA00015262"/>
    </source>
</evidence>
<accession>A0A286U1D2</accession>
<dbReference type="AlphaFoldDB" id="A0A286U1D2"/>
<proteinExistence type="inferred from homology"/>
<dbReference type="InterPro" id="IPR036425">
    <property type="entry name" value="MoaB/Mog-like_dom_sf"/>
</dbReference>
<protein>
    <recommendedName>
        <fullName evidence="3 7">Molybdenum cofactor biosynthesis protein B</fullName>
    </recommendedName>
</protein>
<evidence type="ECO:0000256" key="7">
    <source>
        <dbReference type="PIRNR" id="PIRNR006443"/>
    </source>
</evidence>
<dbReference type="InterPro" id="IPR012245">
    <property type="entry name" value="MoaB"/>
</dbReference>
<dbReference type="PANTHER" id="PTHR43764">
    <property type="entry name" value="MOLYBDENUM COFACTOR BIOSYNTHESIS"/>
    <property type="match status" value="1"/>
</dbReference>
<sequence>MIKAAVLTISDKGSRGEREDKSGEVIKEKLRQINADVTTYEIVPDERDIISQRLKSFAEKSNLILTTGGTGVSPRDVTPEATRDVVEKELPGFSEAMRAESFKVTPRSIGSRAVAGMYKDTLIINLPGSPKAVSECLGVILDAIPHVIEVAKGKVSDCGKDMHSHTNNK</sequence>
<comment type="caution">
    <text evidence="9">The sequence shown here is derived from an EMBL/GenBank/DDBJ whole genome shotgun (WGS) entry which is preliminary data.</text>
</comment>
<evidence type="ECO:0000256" key="4">
    <source>
        <dbReference type="ARBA" id="ARBA00023150"/>
    </source>
</evidence>
<dbReference type="Proteomes" id="UP000218542">
    <property type="component" value="Unassembled WGS sequence"/>
</dbReference>